<comment type="caution">
    <text evidence="2">The sequence shown here is derived from an EMBL/GenBank/DDBJ whole genome shotgun (WGS) entry which is preliminary data.</text>
</comment>
<proteinExistence type="predicted"/>
<dbReference type="Proteomes" id="UP000663868">
    <property type="component" value="Unassembled WGS sequence"/>
</dbReference>
<organism evidence="2 3">
    <name type="scientific">Adineta steineri</name>
    <dbReference type="NCBI Taxonomy" id="433720"/>
    <lineage>
        <taxon>Eukaryota</taxon>
        <taxon>Metazoa</taxon>
        <taxon>Spiralia</taxon>
        <taxon>Gnathifera</taxon>
        <taxon>Rotifera</taxon>
        <taxon>Eurotatoria</taxon>
        <taxon>Bdelloidea</taxon>
        <taxon>Adinetida</taxon>
        <taxon>Adinetidae</taxon>
        <taxon>Adineta</taxon>
    </lineage>
</organism>
<evidence type="ECO:0000313" key="2">
    <source>
        <dbReference type="EMBL" id="CAF4449306.1"/>
    </source>
</evidence>
<reference evidence="2" key="1">
    <citation type="submission" date="2021-02" db="EMBL/GenBank/DDBJ databases">
        <authorList>
            <person name="Nowell W R."/>
        </authorList>
    </citation>
    <scope>NUCLEOTIDE SEQUENCE</scope>
</reference>
<feature type="non-terminal residue" evidence="2">
    <location>
        <position position="1"/>
    </location>
</feature>
<gene>
    <name evidence="2" type="ORF">KXQ929_LOCUS53857</name>
</gene>
<accession>A0A820S6T4</accession>
<dbReference type="AlphaFoldDB" id="A0A820S6T4"/>
<protein>
    <submittedName>
        <fullName evidence="2">Uncharacterized protein</fullName>
    </submittedName>
</protein>
<feature type="region of interest" description="Disordered" evidence="1">
    <location>
        <begin position="1"/>
        <end position="50"/>
    </location>
</feature>
<sequence length="122" mass="13324">YTNSDRSTTSTTTAAKRIPNGHHPTNTKNTNGIRTRNGNGSIVDTENDENMTISDNYQPKIIDNKTRTLIPVHRYPTNNNIQTSASTSSVTNTMSRTKVPVSTAANLYRRDLNASGTDVGVL</sequence>
<name>A0A820S6T4_9BILA</name>
<feature type="compositionally biased region" description="Low complexity" evidence="1">
    <location>
        <begin position="26"/>
        <end position="40"/>
    </location>
</feature>
<evidence type="ECO:0000256" key="1">
    <source>
        <dbReference type="SAM" id="MobiDB-lite"/>
    </source>
</evidence>
<feature type="compositionally biased region" description="Polar residues" evidence="1">
    <location>
        <begin position="76"/>
        <end position="96"/>
    </location>
</feature>
<dbReference type="EMBL" id="CAJOBB010031257">
    <property type="protein sequence ID" value="CAF4449306.1"/>
    <property type="molecule type" value="Genomic_DNA"/>
</dbReference>
<feature type="region of interest" description="Disordered" evidence="1">
    <location>
        <begin position="76"/>
        <end position="97"/>
    </location>
</feature>
<evidence type="ECO:0000313" key="3">
    <source>
        <dbReference type="Proteomes" id="UP000663868"/>
    </source>
</evidence>